<dbReference type="Pfam" id="PF22936">
    <property type="entry name" value="Pol_BBD"/>
    <property type="match status" value="1"/>
</dbReference>
<feature type="compositionally biased region" description="Acidic residues" evidence="6">
    <location>
        <begin position="716"/>
        <end position="729"/>
    </location>
</feature>
<dbReference type="GO" id="GO:0006508">
    <property type="term" value="P:proteolysis"/>
    <property type="evidence" value="ECO:0007669"/>
    <property type="project" value="UniProtKB-KW"/>
</dbReference>
<feature type="domain" description="CCHC-type" evidence="7">
    <location>
        <begin position="209"/>
        <end position="224"/>
    </location>
</feature>
<sequence>PADPHFASFSRSETTWKFKMEMLLQREELWIVISDTKPEPVTPQWAQKDARARATIGLCVDDSQVGLVRDTASAKEAWEALKRYHEAGSEVYLLKRLTRLELAEGGDMESHLQMFSNILQQIADLGEPIPRKWQVAMLLCSLPESYDPLTTALEQISTNNLSLDLVKSRLMAEAEKRRERAGAQDNKVFAVAARKYTEQKKKFSGTSVKCFHCGKAGHIKRNCRLLNRSGIPKNDSANVANGETDSGETAGACAWIVNSSGESGNWYIDSGASSHMTSDRDFFETIKNHKNMFVTLADGGKVEIQGIGNGKIVCLNHQGDQTVIDMNDVLYVPKLASSLISVSSLVKKGINVNFDENDCRITNLKGVIAVANKHGNLYKLCCGEKAMVSKIENNNCQRLWHRRLGHRDPQIIKQLFKDNSKLVECGVNNICTSCVEGKMIRSPFKTSGSVSEQILDIVHTDVCGPFPHTPSGFRYFITFIDDHSRMAFVFLIKKKSDVEQVICNFVALCKTQFNKAPKPIRSDNGGEYTGKTLQEFFRKEGIISQLTVPYSPQQNGVAERKNRHLQEMALCMMQDAKMDKKYWGEAVLTATYTQNRLPSRTIGMSPFEKWYGRKPSYDHFRVFGCEAWAQIPKEKRGKLDPKAKRLRFIGYCKQQKAYRLVDTDTDRVVISRDVVFNENAMEQTECVIPANEVVIEIGSNRNEIDIDRGEEEYTVDVQEESYDTAEEDERYSTDDHFSPEVSSKRATRGKPPSKLNDYFLGLVTTSLDEPASYNEAIASEESDKWEEAINDELRSLEMNSTWELTHPPPNSNIIGCKWVFKKKLDANGKVERYKARLVAQGFGQRKGYDYDEVSAPVANQSTLRVLLTVAGHKKLHVKHLDIKTAYLYGVLDETIYMYQPQGFIKPGKEKLVCRLKKSMYGLKQAARVWYQTISGILKEIGFEQCQADTCLFKMKKKNEILYLLIYVDDMIITGTSEQLIKDVVMAIRKTLNVSSLGDINWFLGMRVLRCEDGFYSLKQDSFIRTVASRFGLDDGKRSKFPMDTNYFNNRSKSKVMDSNDEYHKLIGSLLYLATYTRPDIAAVTGILSRCVSNPTQADWVEAKRVVRYLLCTIDYALKLGSPGIQLALVGYCDADWAGDTSDRKSCSGYLYRLGGGTISWTSRKQTCVAMSTMEAEYIALSEAGQQVVWLRRLLKEMDLEPLEATTIFEDNRSFETKYHYTRDLCNKNIIKLRYCASDEMLADILTKPLGAQKMQTLSEGLGLVK</sequence>
<keyword evidence="10" id="KW-1185">Reference proteome</keyword>
<keyword evidence="5" id="KW-0863">Zinc-finger</keyword>
<evidence type="ECO:0000256" key="3">
    <source>
        <dbReference type="ARBA" id="ARBA00022750"/>
    </source>
</evidence>
<evidence type="ECO:0000259" key="7">
    <source>
        <dbReference type="PROSITE" id="PS50158"/>
    </source>
</evidence>
<dbReference type="InterPro" id="IPR054722">
    <property type="entry name" value="PolX-like_BBD"/>
</dbReference>
<dbReference type="InterPro" id="IPR036397">
    <property type="entry name" value="RNaseH_sf"/>
</dbReference>
<name>A0AAG5DG86_ANOAO</name>
<dbReference type="SMART" id="SM00343">
    <property type="entry name" value="ZnF_C2HC"/>
    <property type="match status" value="1"/>
</dbReference>
<dbReference type="InterPro" id="IPR043502">
    <property type="entry name" value="DNA/RNA_pol_sf"/>
</dbReference>
<dbReference type="AlphaFoldDB" id="A0AAG5DG86"/>
<dbReference type="Proteomes" id="UP000075880">
    <property type="component" value="Unassembled WGS sequence"/>
</dbReference>
<evidence type="ECO:0000313" key="9">
    <source>
        <dbReference type="EnsemblMetazoa" id="ENSAATROPP010207"/>
    </source>
</evidence>
<keyword evidence="1" id="KW-0645">Protease</keyword>
<evidence type="ECO:0000256" key="5">
    <source>
        <dbReference type="PROSITE-ProRule" id="PRU00047"/>
    </source>
</evidence>
<dbReference type="Pfam" id="PF00098">
    <property type="entry name" value="zf-CCHC"/>
    <property type="match status" value="1"/>
</dbReference>
<dbReference type="InterPro" id="IPR013103">
    <property type="entry name" value="RVT_2"/>
</dbReference>
<evidence type="ECO:0000313" key="10">
    <source>
        <dbReference type="Proteomes" id="UP000075880"/>
    </source>
</evidence>
<accession>A0AAG5DG86</accession>
<dbReference type="Pfam" id="PF13976">
    <property type="entry name" value="gag_pre-integrs"/>
    <property type="match status" value="1"/>
</dbReference>
<dbReference type="EnsemblMetazoa" id="ENSAATROPT011294">
    <property type="protein sequence ID" value="ENSAATROPP010207"/>
    <property type="gene ID" value="ENSAATROPG009195"/>
</dbReference>
<dbReference type="SUPFAM" id="SSF57756">
    <property type="entry name" value="Retrovirus zinc finger-like domains"/>
    <property type="match status" value="1"/>
</dbReference>
<dbReference type="Gene3D" id="3.30.420.10">
    <property type="entry name" value="Ribonuclease H-like superfamily/Ribonuclease H"/>
    <property type="match status" value="1"/>
</dbReference>
<organism evidence="9 10">
    <name type="scientific">Anopheles atroparvus</name>
    <name type="common">European mosquito</name>
    <dbReference type="NCBI Taxonomy" id="41427"/>
    <lineage>
        <taxon>Eukaryota</taxon>
        <taxon>Metazoa</taxon>
        <taxon>Ecdysozoa</taxon>
        <taxon>Arthropoda</taxon>
        <taxon>Hexapoda</taxon>
        <taxon>Insecta</taxon>
        <taxon>Pterygota</taxon>
        <taxon>Neoptera</taxon>
        <taxon>Endopterygota</taxon>
        <taxon>Diptera</taxon>
        <taxon>Nematocera</taxon>
        <taxon>Culicoidea</taxon>
        <taxon>Culicidae</taxon>
        <taxon>Anophelinae</taxon>
        <taxon>Anopheles</taxon>
    </lineage>
</organism>
<feature type="region of interest" description="Disordered" evidence="6">
    <location>
        <begin position="716"/>
        <end position="751"/>
    </location>
</feature>
<dbReference type="Gene3D" id="4.10.60.10">
    <property type="entry name" value="Zinc finger, CCHC-type"/>
    <property type="match status" value="1"/>
</dbReference>
<evidence type="ECO:0000256" key="1">
    <source>
        <dbReference type="ARBA" id="ARBA00022670"/>
    </source>
</evidence>
<dbReference type="GO" id="GO:0004190">
    <property type="term" value="F:aspartic-type endopeptidase activity"/>
    <property type="evidence" value="ECO:0007669"/>
    <property type="project" value="UniProtKB-KW"/>
</dbReference>
<dbReference type="GO" id="GO:0071897">
    <property type="term" value="P:DNA biosynthetic process"/>
    <property type="evidence" value="ECO:0007669"/>
    <property type="project" value="UniProtKB-ARBA"/>
</dbReference>
<dbReference type="PANTHER" id="PTHR42648">
    <property type="entry name" value="TRANSPOSASE, PUTATIVE-RELATED"/>
    <property type="match status" value="1"/>
</dbReference>
<dbReference type="Pfam" id="PF14223">
    <property type="entry name" value="Retrotran_gag_2"/>
    <property type="match status" value="1"/>
</dbReference>
<dbReference type="InterPro" id="IPR001584">
    <property type="entry name" value="Integrase_cat-core"/>
</dbReference>
<dbReference type="Pfam" id="PF07727">
    <property type="entry name" value="RVT_2"/>
    <property type="match status" value="1"/>
</dbReference>
<dbReference type="GO" id="GO:0042575">
    <property type="term" value="C:DNA polymerase complex"/>
    <property type="evidence" value="ECO:0007669"/>
    <property type="project" value="UniProtKB-ARBA"/>
</dbReference>
<dbReference type="CDD" id="cd09272">
    <property type="entry name" value="RNase_HI_RT_Ty1"/>
    <property type="match status" value="1"/>
</dbReference>
<evidence type="ECO:0008006" key="11">
    <source>
        <dbReference type="Google" id="ProtNLM"/>
    </source>
</evidence>
<dbReference type="SUPFAM" id="SSF56672">
    <property type="entry name" value="DNA/RNA polymerases"/>
    <property type="match status" value="1"/>
</dbReference>
<protein>
    <recommendedName>
        <fullName evidence="11">Retrovirus-related Pol polyprotein from transposon TNT 1-94</fullName>
    </recommendedName>
</protein>
<dbReference type="InterPro" id="IPR001878">
    <property type="entry name" value="Znf_CCHC"/>
</dbReference>
<keyword evidence="3" id="KW-0064">Aspartyl protease</keyword>
<dbReference type="PROSITE" id="PS50994">
    <property type="entry name" value="INTEGRASE"/>
    <property type="match status" value="1"/>
</dbReference>
<dbReference type="Pfam" id="PF25597">
    <property type="entry name" value="SH3_retrovirus"/>
    <property type="match status" value="1"/>
</dbReference>
<dbReference type="InterPro" id="IPR039537">
    <property type="entry name" value="Retrotran_Ty1/copia-like"/>
</dbReference>
<keyword evidence="2" id="KW-0479">Metal-binding</keyword>
<keyword evidence="4" id="KW-0378">Hydrolase</keyword>
<evidence type="ECO:0000256" key="4">
    <source>
        <dbReference type="ARBA" id="ARBA00022801"/>
    </source>
</evidence>
<evidence type="ECO:0000256" key="2">
    <source>
        <dbReference type="ARBA" id="ARBA00022723"/>
    </source>
</evidence>
<keyword evidence="5" id="KW-0862">Zinc</keyword>
<dbReference type="InterPro" id="IPR025724">
    <property type="entry name" value="GAG-pre-integrase_dom"/>
</dbReference>
<dbReference type="SUPFAM" id="SSF53098">
    <property type="entry name" value="Ribonuclease H-like"/>
    <property type="match status" value="1"/>
</dbReference>
<reference evidence="9" key="1">
    <citation type="submission" date="2024-04" db="UniProtKB">
        <authorList>
            <consortium name="EnsemblMetazoa"/>
        </authorList>
    </citation>
    <scope>IDENTIFICATION</scope>
    <source>
        <strain evidence="9">EBRO</strain>
    </source>
</reference>
<evidence type="ECO:0000259" key="8">
    <source>
        <dbReference type="PROSITE" id="PS50994"/>
    </source>
</evidence>
<dbReference type="GO" id="GO:0008270">
    <property type="term" value="F:zinc ion binding"/>
    <property type="evidence" value="ECO:0007669"/>
    <property type="project" value="UniProtKB-KW"/>
</dbReference>
<dbReference type="PROSITE" id="PS50158">
    <property type="entry name" value="ZF_CCHC"/>
    <property type="match status" value="1"/>
</dbReference>
<feature type="domain" description="Integrase catalytic" evidence="8">
    <location>
        <begin position="439"/>
        <end position="614"/>
    </location>
</feature>
<proteinExistence type="predicted"/>
<dbReference type="Pfam" id="PF00665">
    <property type="entry name" value="rve"/>
    <property type="match status" value="1"/>
</dbReference>
<dbReference type="InterPro" id="IPR012337">
    <property type="entry name" value="RNaseH-like_sf"/>
</dbReference>
<dbReference type="InterPro" id="IPR036875">
    <property type="entry name" value="Znf_CCHC_sf"/>
</dbReference>
<evidence type="ECO:0000256" key="6">
    <source>
        <dbReference type="SAM" id="MobiDB-lite"/>
    </source>
</evidence>
<dbReference type="InterPro" id="IPR057670">
    <property type="entry name" value="SH3_retrovirus"/>
</dbReference>
<dbReference type="PANTHER" id="PTHR42648:SF28">
    <property type="entry name" value="TRANSPOSON-ENCODED PROTEIN WITH RIBONUCLEASE H-LIKE AND RETROVIRUS ZINC FINGER-LIKE DOMAINS"/>
    <property type="match status" value="1"/>
</dbReference>
<dbReference type="GO" id="GO:0003676">
    <property type="term" value="F:nucleic acid binding"/>
    <property type="evidence" value="ECO:0007669"/>
    <property type="project" value="InterPro"/>
</dbReference>
<dbReference type="GO" id="GO:0015074">
    <property type="term" value="P:DNA integration"/>
    <property type="evidence" value="ECO:0007669"/>
    <property type="project" value="InterPro"/>
</dbReference>